<proteinExistence type="predicted"/>
<gene>
    <name evidence="2" type="ORF">ACFPH6_06665</name>
</gene>
<accession>A0ABV8YI81</accession>
<organism evidence="2 3">
    <name type="scientific">Streptomyces xiangluensis</name>
    <dbReference type="NCBI Taxonomy" id="2665720"/>
    <lineage>
        <taxon>Bacteria</taxon>
        <taxon>Bacillati</taxon>
        <taxon>Actinomycetota</taxon>
        <taxon>Actinomycetes</taxon>
        <taxon>Kitasatosporales</taxon>
        <taxon>Streptomycetaceae</taxon>
        <taxon>Streptomyces</taxon>
    </lineage>
</organism>
<dbReference type="RefSeq" id="WP_386338692.1">
    <property type="nucleotide sequence ID" value="NZ_JBHSFG010000012.1"/>
</dbReference>
<feature type="region of interest" description="Disordered" evidence="1">
    <location>
        <begin position="64"/>
        <end position="88"/>
    </location>
</feature>
<dbReference type="EMBL" id="JBHSFG010000012">
    <property type="protein sequence ID" value="MFC4464252.1"/>
    <property type="molecule type" value="Genomic_DNA"/>
</dbReference>
<evidence type="ECO:0000256" key="1">
    <source>
        <dbReference type="SAM" id="MobiDB-lite"/>
    </source>
</evidence>
<evidence type="ECO:0000313" key="2">
    <source>
        <dbReference type="EMBL" id="MFC4464252.1"/>
    </source>
</evidence>
<name>A0ABV8YI81_9ACTN</name>
<protein>
    <submittedName>
        <fullName evidence="2">Uncharacterized protein</fullName>
    </submittedName>
</protein>
<reference evidence="3" key="1">
    <citation type="journal article" date="2019" name="Int. J. Syst. Evol. Microbiol.">
        <title>The Global Catalogue of Microorganisms (GCM) 10K type strain sequencing project: providing services to taxonomists for standard genome sequencing and annotation.</title>
        <authorList>
            <consortium name="The Broad Institute Genomics Platform"/>
            <consortium name="The Broad Institute Genome Sequencing Center for Infectious Disease"/>
            <person name="Wu L."/>
            <person name="Ma J."/>
        </authorList>
    </citation>
    <scope>NUCLEOTIDE SEQUENCE [LARGE SCALE GENOMIC DNA]</scope>
    <source>
        <strain evidence="3">DT43</strain>
    </source>
</reference>
<sequence>MADLASLDEIVTPGSALSFDAYSTLIIFELGPTILKVSEDRLELDNLPTRDLGLKRRVWISRYGHPGSVPASSRRRPRGSPPERSRRS</sequence>
<keyword evidence="3" id="KW-1185">Reference proteome</keyword>
<evidence type="ECO:0000313" key="3">
    <source>
        <dbReference type="Proteomes" id="UP001596012"/>
    </source>
</evidence>
<dbReference type="Proteomes" id="UP001596012">
    <property type="component" value="Unassembled WGS sequence"/>
</dbReference>
<comment type="caution">
    <text evidence="2">The sequence shown here is derived from an EMBL/GenBank/DDBJ whole genome shotgun (WGS) entry which is preliminary data.</text>
</comment>